<sequence length="106" mass="11379">MLPRSEPQPDVLVARRARDRYAAAHPSAEGTLLVTEMAGSSLHTDRAIERPIYARQDIVEVWTADLAAEVVHEHTDPADGDCRSVRTAGRGAELPVAAPAVDDVLG</sequence>
<evidence type="ECO:0000313" key="2">
    <source>
        <dbReference type="EMBL" id="MBW0132848.1"/>
    </source>
</evidence>
<dbReference type="InterPro" id="IPR008538">
    <property type="entry name" value="Uma2"/>
</dbReference>
<evidence type="ECO:0000259" key="1">
    <source>
        <dbReference type="Pfam" id="PF05685"/>
    </source>
</evidence>
<dbReference type="PANTHER" id="PTHR35400:SF1">
    <property type="entry name" value="SLR1083 PROTEIN"/>
    <property type="match status" value="1"/>
</dbReference>
<protein>
    <submittedName>
        <fullName evidence="2">Uma2 family endonuclease</fullName>
    </submittedName>
</protein>
<dbReference type="EMBL" id="JADQDK010000001">
    <property type="protein sequence ID" value="MBW0132848.1"/>
    <property type="molecule type" value="Genomic_DNA"/>
</dbReference>
<proteinExistence type="predicted"/>
<keyword evidence="2" id="KW-0540">Nuclease</keyword>
<evidence type="ECO:0000313" key="3">
    <source>
        <dbReference type="Proteomes" id="UP000694287"/>
    </source>
</evidence>
<dbReference type="PANTHER" id="PTHR35400">
    <property type="entry name" value="SLR1083 PROTEIN"/>
    <property type="match status" value="1"/>
</dbReference>
<keyword evidence="2" id="KW-0378">Hydrolase</keyword>
<name>A0ABS6UKR7_9PSEU</name>
<reference evidence="2 3" key="1">
    <citation type="submission" date="2020-11" db="EMBL/GenBank/DDBJ databases">
        <title>Pseudonocardia abyssalis sp. nov. and Pseudonocardia oceani sp. nov., description and phylogenomic analysis of two novel actinomycetes isolated from the deep Southern Ocean.</title>
        <authorList>
            <person name="Parra J."/>
        </authorList>
    </citation>
    <scope>NUCLEOTIDE SEQUENCE [LARGE SCALE GENOMIC DNA]</scope>
    <source>
        <strain evidence="2 3">KRD-168</strain>
    </source>
</reference>
<keyword evidence="3" id="KW-1185">Reference proteome</keyword>
<dbReference type="Pfam" id="PF05685">
    <property type="entry name" value="Uma2"/>
    <property type="match status" value="1"/>
</dbReference>
<feature type="domain" description="Putative restriction endonuclease" evidence="1">
    <location>
        <begin position="4"/>
        <end position="96"/>
    </location>
</feature>
<accession>A0ABS6UKR7</accession>
<gene>
    <name evidence="2" type="ORF">I4I81_01070</name>
</gene>
<organism evidence="2 3">
    <name type="scientific">Pseudonocardia abyssalis</name>
    <dbReference type="NCBI Taxonomy" id="2792008"/>
    <lineage>
        <taxon>Bacteria</taxon>
        <taxon>Bacillati</taxon>
        <taxon>Actinomycetota</taxon>
        <taxon>Actinomycetes</taxon>
        <taxon>Pseudonocardiales</taxon>
        <taxon>Pseudonocardiaceae</taxon>
        <taxon>Pseudonocardia</taxon>
    </lineage>
</organism>
<dbReference type="GO" id="GO:0004519">
    <property type="term" value="F:endonuclease activity"/>
    <property type="evidence" value="ECO:0007669"/>
    <property type="project" value="UniProtKB-KW"/>
</dbReference>
<dbReference type="Proteomes" id="UP000694287">
    <property type="component" value="Unassembled WGS sequence"/>
</dbReference>
<comment type="caution">
    <text evidence="2">The sequence shown here is derived from an EMBL/GenBank/DDBJ whole genome shotgun (WGS) entry which is preliminary data.</text>
</comment>
<keyword evidence="2" id="KW-0255">Endonuclease</keyword>